<feature type="non-terminal residue" evidence="1">
    <location>
        <position position="98"/>
    </location>
</feature>
<protein>
    <submittedName>
        <fullName evidence="1">Uncharacterized protein</fullName>
    </submittedName>
</protein>
<evidence type="ECO:0000313" key="2">
    <source>
        <dbReference type="Proteomes" id="UP000708208"/>
    </source>
</evidence>
<comment type="caution">
    <text evidence="1">The sequence shown here is derived from an EMBL/GenBank/DDBJ whole genome shotgun (WGS) entry which is preliminary data.</text>
</comment>
<proteinExistence type="predicted"/>
<keyword evidence="2" id="KW-1185">Reference proteome</keyword>
<dbReference type="EMBL" id="CAJVCH010461132">
    <property type="protein sequence ID" value="CAG7819818.1"/>
    <property type="molecule type" value="Genomic_DNA"/>
</dbReference>
<reference evidence="1" key="1">
    <citation type="submission" date="2021-06" db="EMBL/GenBank/DDBJ databases">
        <authorList>
            <person name="Hodson N. C."/>
            <person name="Mongue J. A."/>
            <person name="Jaron S. K."/>
        </authorList>
    </citation>
    <scope>NUCLEOTIDE SEQUENCE</scope>
</reference>
<dbReference type="Proteomes" id="UP000708208">
    <property type="component" value="Unassembled WGS sequence"/>
</dbReference>
<evidence type="ECO:0000313" key="1">
    <source>
        <dbReference type="EMBL" id="CAG7819818.1"/>
    </source>
</evidence>
<name>A0A8J2KMN7_9HEXA</name>
<dbReference type="AlphaFoldDB" id="A0A8J2KMN7"/>
<accession>A0A8J2KMN7</accession>
<organism evidence="1 2">
    <name type="scientific">Allacma fusca</name>
    <dbReference type="NCBI Taxonomy" id="39272"/>
    <lineage>
        <taxon>Eukaryota</taxon>
        <taxon>Metazoa</taxon>
        <taxon>Ecdysozoa</taxon>
        <taxon>Arthropoda</taxon>
        <taxon>Hexapoda</taxon>
        <taxon>Collembola</taxon>
        <taxon>Symphypleona</taxon>
        <taxon>Sminthuridae</taxon>
        <taxon>Allacma</taxon>
    </lineage>
</organism>
<sequence>MVMKLEGDWPSEAKMASSTAPPFSIRALLMQETARALPLSPDVEDTEVLDKSHHHTSGKLCASSPLAMTKATLADRISALCDTTTSSDENENDEDLNA</sequence>
<gene>
    <name evidence="1" type="ORF">AFUS01_LOCUS30244</name>
</gene>